<dbReference type="Proteomes" id="UP000195814">
    <property type="component" value="Chromosome"/>
</dbReference>
<dbReference type="AlphaFoldDB" id="A0A1Y0LCW4"/>
<accession>A0A1Y0LCW4</accession>
<evidence type="ECO:0000313" key="4">
    <source>
        <dbReference type="Proteomes" id="UP000195814"/>
    </source>
</evidence>
<evidence type="ECO:0000313" key="3">
    <source>
        <dbReference type="Proteomes" id="UP000195729"/>
    </source>
</evidence>
<dbReference type="KEGG" id="tci:A7K98_19655"/>
<keyword evidence="3" id="KW-1185">Reference proteome</keyword>
<name>A0A1Y0LCW4_TATCI</name>
<proteinExistence type="predicted"/>
<gene>
    <name evidence="1" type="ORF">A7K98_19655</name>
    <name evidence="2" type="ORF">A7K99_19640</name>
</gene>
<protein>
    <submittedName>
        <fullName evidence="1">Uncharacterized protein</fullName>
    </submittedName>
</protein>
<evidence type="ECO:0000313" key="2">
    <source>
        <dbReference type="EMBL" id="ARU99777.1"/>
    </source>
</evidence>
<sequence length="76" mass="8773">MFLVQKGQIKVIHSLFFGLKLVEYSKKPPNLRCHLSAKTPHRKLSTFRQHNRAKSGSFMIEGHKTAANMVRLLLQK</sequence>
<dbReference type="Proteomes" id="UP000195729">
    <property type="component" value="Chromosome"/>
</dbReference>
<reference evidence="3 4" key="1">
    <citation type="submission" date="2016-05" db="EMBL/GenBank/DDBJ databases">
        <title>Complete genome sequence of two 2,5-diketo-D-glunonic acid producing strain Tatumella citrea.</title>
        <authorList>
            <person name="Duan C."/>
            <person name="Yang J."/>
            <person name="Yang S."/>
        </authorList>
    </citation>
    <scope>NUCLEOTIDE SEQUENCE [LARGE SCALE GENOMIC DNA]</scope>
    <source>
        <strain evidence="2 3">ATCC 39140</strain>
        <strain evidence="1 4">DSM 13699</strain>
    </source>
</reference>
<organism evidence="1 4">
    <name type="scientific">Tatumella citrea</name>
    <name type="common">Pantoea citrea</name>
    <dbReference type="NCBI Taxonomy" id="53336"/>
    <lineage>
        <taxon>Bacteria</taxon>
        <taxon>Pseudomonadati</taxon>
        <taxon>Pseudomonadota</taxon>
        <taxon>Gammaproteobacteria</taxon>
        <taxon>Enterobacterales</taxon>
        <taxon>Erwiniaceae</taxon>
        <taxon>Tatumella</taxon>
    </lineage>
</organism>
<dbReference type="EMBL" id="CP015581">
    <property type="protein sequence ID" value="ARU99777.1"/>
    <property type="molecule type" value="Genomic_DNA"/>
</dbReference>
<dbReference type="EMBL" id="CP015579">
    <property type="protein sequence ID" value="ARU95737.1"/>
    <property type="molecule type" value="Genomic_DNA"/>
</dbReference>
<evidence type="ECO:0000313" key="1">
    <source>
        <dbReference type="EMBL" id="ARU95737.1"/>
    </source>
</evidence>